<evidence type="ECO:0000313" key="1">
    <source>
        <dbReference type="EMBL" id="MCI2283999.1"/>
    </source>
</evidence>
<accession>A0ABS9X1A6</accession>
<evidence type="ECO:0000313" key="2">
    <source>
        <dbReference type="Proteomes" id="UP001139646"/>
    </source>
</evidence>
<keyword evidence="2" id="KW-1185">Reference proteome</keyword>
<protein>
    <submittedName>
        <fullName evidence="1">Uncharacterized protein</fullName>
    </submittedName>
</protein>
<comment type="caution">
    <text evidence="1">The sequence shown here is derived from an EMBL/GenBank/DDBJ whole genome shotgun (WGS) entry which is preliminary data.</text>
</comment>
<proteinExistence type="predicted"/>
<dbReference type="EMBL" id="JAKKSL010000002">
    <property type="protein sequence ID" value="MCI2283999.1"/>
    <property type="molecule type" value="Genomic_DNA"/>
</dbReference>
<reference evidence="1" key="1">
    <citation type="submission" date="2022-01" db="EMBL/GenBank/DDBJ databases">
        <title>Colwellia maritima, isolated from seawater.</title>
        <authorList>
            <person name="Kristyanto S."/>
            <person name="Jung J."/>
            <person name="Jeon C.O."/>
        </authorList>
    </citation>
    <scope>NUCLEOTIDE SEQUENCE</scope>
    <source>
        <strain evidence="1">MSW7</strain>
    </source>
</reference>
<name>A0ABS9X1A6_9GAMM</name>
<dbReference type="RefSeq" id="WP_242286405.1">
    <property type="nucleotide sequence ID" value="NZ_JAKKSL010000002.1"/>
</dbReference>
<gene>
    <name evidence="1" type="ORF">L3081_12015</name>
</gene>
<organism evidence="1 2">
    <name type="scientific">Colwellia maritima</name>
    <dbReference type="NCBI Taxonomy" id="2912588"/>
    <lineage>
        <taxon>Bacteria</taxon>
        <taxon>Pseudomonadati</taxon>
        <taxon>Pseudomonadota</taxon>
        <taxon>Gammaproteobacteria</taxon>
        <taxon>Alteromonadales</taxon>
        <taxon>Colwelliaceae</taxon>
        <taxon>Colwellia</taxon>
    </lineage>
</organism>
<dbReference type="Proteomes" id="UP001139646">
    <property type="component" value="Unassembled WGS sequence"/>
</dbReference>
<sequence>MKIFLFISVTVFTVFCCHAFSQIEAEKLLRFEDVKDQATNRVVGSYTIDKASNNLVENSEIKATINKKG</sequence>